<dbReference type="InterPro" id="IPR018692">
    <property type="entry name" value="DUF2189"/>
</dbReference>
<keyword evidence="1" id="KW-1133">Transmembrane helix</keyword>
<protein>
    <submittedName>
        <fullName evidence="2">DUF2189 domain-containing protein</fullName>
    </submittedName>
</protein>
<accession>A0ABS6H374</accession>
<reference evidence="2 3" key="1">
    <citation type="submission" date="2021-01" db="EMBL/GenBank/DDBJ databases">
        <title>Roseomonas sp. nov, a bacterium isolated from an oil production mixture in Yumen Oilfield.</title>
        <authorList>
            <person name="Wu D."/>
        </authorList>
    </citation>
    <scope>NUCLEOTIDE SEQUENCE [LARGE SCALE GENOMIC DNA]</scope>
    <source>
        <strain evidence="2 3">ROY-5-3</strain>
    </source>
</reference>
<feature type="transmembrane region" description="Helical" evidence="1">
    <location>
        <begin position="208"/>
        <end position="228"/>
    </location>
</feature>
<proteinExistence type="predicted"/>
<evidence type="ECO:0000256" key="1">
    <source>
        <dbReference type="SAM" id="Phobius"/>
    </source>
</evidence>
<feature type="transmembrane region" description="Helical" evidence="1">
    <location>
        <begin position="35"/>
        <end position="55"/>
    </location>
</feature>
<comment type="caution">
    <text evidence="2">The sequence shown here is derived from an EMBL/GenBank/DDBJ whole genome shotgun (WGS) entry which is preliminary data.</text>
</comment>
<name>A0ABS6H374_9PROT</name>
<feature type="transmembrane region" description="Helical" evidence="1">
    <location>
        <begin position="166"/>
        <end position="187"/>
    </location>
</feature>
<dbReference type="Pfam" id="PF09955">
    <property type="entry name" value="DUF2189"/>
    <property type="match status" value="1"/>
</dbReference>
<organism evidence="2 3">
    <name type="scientific">Falsiroseomonas oleicola</name>
    <dbReference type="NCBI Taxonomy" id="2801474"/>
    <lineage>
        <taxon>Bacteria</taxon>
        <taxon>Pseudomonadati</taxon>
        <taxon>Pseudomonadota</taxon>
        <taxon>Alphaproteobacteria</taxon>
        <taxon>Acetobacterales</taxon>
        <taxon>Roseomonadaceae</taxon>
        <taxon>Falsiroseomonas</taxon>
    </lineage>
</organism>
<keyword evidence="3" id="KW-1185">Reference proteome</keyword>
<sequence>MLESAPVAPRRIGLPDLATALGRGWADFLAAPTQLMFLCVLYPLIGLVAATLAAGDEVMHLFYPMATGFALVGPIAALGLYEISRRREAGLTARWSDVFTVLRAPSLPAILLLGLVLVGLFLGWIWAAHAIHAATLGTLPLDPSGTGPRAFLGQIFGTAEGRRMLLLGHVVGFGFAAVVLALTVVSFPMLLDRPRAGLGEAIGMSLRAVAMNPVPMAAWGLIVAVLLLLGSLPLFIGLAVALPVLGHATWHLYRLVVAR</sequence>
<dbReference type="EMBL" id="JAERQM010000001">
    <property type="protein sequence ID" value="MBU8542841.1"/>
    <property type="molecule type" value="Genomic_DNA"/>
</dbReference>
<feature type="transmembrane region" description="Helical" evidence="1">
    <location>
        <begin position="104"/>
        <end position="127"/>
    </location>
</feature>
<feature type="transmembrane region" description="Helical" evidence="1">
    <location>
        <begin position="234"/>
        <end position="253"/>
    </location>
</feature>
<gene>
    <name evidence="2" type="ORF">JJQ90_03955</name>
</gene>
<keyword evidence="1" id="KW-0472">Membrane</keyword>
<evidence type="ECO:0000313" key="2">
    <source>
        <dbReference type="EMBL" id="MBU8542841.1"/>
    </source>
</evidence>
<keyword evidence="1" id="KW-0812">Transmembrane</keyword>
<feature type="transmembrane region" description="Helical" evidence="1">
    <location>
        <begin position="61"/>
        <end position="83"/>
    </location>
</feature>
<dbReference type="Proteomes" id="UP000689967">
    <property type="component" value="Unassembled WGS sequence"/>
</dbReference>
<evidence type="ECO:0000313" key="3">
    <source>
        <dbReference type="Proteomes" id="UP000689967"/>
    </source>
</evidence>